<dbReference type="CDD" id="cd00038">
    <property type="entry name" value="CAP_ED"/>
    <property type="match status" value="1"/>
</dbReference>
<evidence type="ECO:0000259" key="1">
    <source>
        <dbReference type="Pfam" id="PF00027"/>
    </source>
</evidence>
<protein>
    <submittedName>
        <fullName evidence="2">Crp/Fnr family transcriptional regulator</fullName>
    </submittedName>
</protein>
<dbReference type="InterPro" id="IPR018490">
    <property type="entry name" value="cNMP-bd_dom_sf"/>
</dbReference>
<dbReference type="EMBL" id="CP050063">
    <property type="protein sequence ID" value="QIP12658.1"/>
    <property type="molecule type" value="Genomic_DNA"/>
</dbReference>
<dbReference type="Proteomes" id="UP000501802">
    <property type="component" value="Chromosome"/>
</dbReference>
<dbReference type="Gene3D" id="2.60.120.10">
    <property type="entry name" value="Jelly Rolls"/>
    <property type="match status" value="1"/>
</dbReference>
<dbReference type="InterPro" id="IPR014710">
    <property type="entry name" value="RmlC-like_jellyroll"/>
</dbReference>
<dbReference type="InterPro" id="IPR000595">
    <property type="entry name" value="cNMP-bd_dom"/>
</dbReference>
<organism evidence="2 3">
    <name type="scientific">Spirosoma aureum</name>
    <dbReference type="NCBI Taxonomy" id="2692134"/>
    <lineage>
        <taxon>Bacteria</taxon>
        <taxon>Pseudomonadati</taxon>
        <taxon>Bacteroidota</taxon>
        <taxon>Cytophagia</taxon>
        <taxon>Cytophagales</taxon>
        <taxon>Cytophagaceae</taxon>
        <taxon>Spirosoma</taxon>
    </lineage>
</organism>
<sequence length="194" mass="22773">MYDKLRNYIDTQLSDTVSDEEFELIKRAFVAKKIRRKQYLLQEGDVCKYIAFIVKGAMRQYSVDAKEIEHIVRFGIENWWMSDRESFIMLTPSRYNIDALEDTDLLMITNASLQELRAHSPSFIKLGQLLDERSYIAAQKRIHASISLTAEERYIDLLKSNPEFLQRFPQNMIASYLGISPETLSRIRKHSITR</sequence>
<gene>
    <name evidence="2" type="ORF">G8759_08490</name>
</gene>
<keyword evidence="3" id="KW-1185">Reference proteome</keyword>
<feature type="domain" description="Cyclic nucleotide-binding" evidence="1">
    <location>
        <begin position="32"/>
        <end position="118"/>
    </location>
</feature>
<dbReference type="KEGG" id="spib:G8759_08490"/>
<evidence type="ECO:0000313" key="2">
    <source>
        <dbReference type="EMBL" id="QIP12658.1"/>
    </source>
</evidence>
<name>A0A6G9AJM9_9BACT</name>
<proteinExistence type="predicted"/>
<evidence type="ECO:0000313" key="3">
    <source>
        <dbReference type="Proteomes" id="UP000501802"/>
    </source>
</evidence>
<accession>A0A6G9AJM9</accession>
<dbReference type="RefSeq" id="WP_167206974.1">
    <property type="nucleotide sequence ID" value="NZ_CP050063.1"/>
</dbReference>
<reference evidence="2 3" key="1">
    <citation type="submission" date="2020-03" db="EMBL/GenBank/DDBJ databases">
        <authorList>
            <person name="Kim M.K."/>
        </authorList>
    </citation>
    <scope>NUCLEOTIDE SEQUENCE [LARGE SCALE GENOMIC DNA]</scope>
    <source>
        <strain evidence="2 3">BT328</strain>
    </source>
</reference>
<dbReference type="Pfam" id="PF00027">
    <property type="entry name" value="cNMP_binding"/>
    <property type="match status" value="1"/>
</dbReference>
<dbReference type="AlphaFoldDB" id="A0A6G9AJM9"/>
<dbReference type="SUPFAM" id="SSF51206">
    <property type="entry name" value="cAMP-binding domain-like"/>
    <property type="match status" value="1"/>
</dbReference>